<feature type="transmembrane region" description="Helical" evidence="1">
    <location>
        <begin position="84"/>
        <end position="102"/>
    </location>
</feature>
<organism evidence="2">
    <name type="scientific">Klosneuvirus KNV1</name>
    <dbReference type="NCBI Taxonomy" id="1977640"/>
    <lineage>
        <taxon>Viruses</taxon>
        <taxon>Varidnaviria</taxon>
        <taxon>Bamfordvirae</taxon>
        <taxon>Nucleocytoviricota</taxon>
        <taxon>Megaviricetes</taxon>
        <taxon>Imitervirales</taxon>
        <taxon>Mimiviridae</taxon>
        <taxon>Klosneuvirinae</taxon>
        <taxon>Klosneuvirus</taxon>
    </lineage>
</organism>
<feature type="transmembrane region" description="Helical" evidence="1">
    <location>
        <begin position="179"/>
        <end position="200"/>
    </location>
</feature>
<name>A0A1V0SKT2_9VIRU</name>
<evidence type="ECO:0000256" key="1">
    <source>
        <dbReference type="SAM" id="Phobius"/>
    </source>
</evidence>
<feature type="transmembrane region" description="Helical" evidence="1">
    <location>
        <begin position="40"/>
        <end position="64"/>
    </location>
</feature>
<evidence type="ECO:0000313" key="2">
    <source>
        <dbReference type="EMBL" id="ARF12228.1"/>
    </source>
</evidence>
<keyword evidence="1" id="KW-0472">Membrane</keyword>
<gene>
    <name evidence="2" type="ORF">Klosneuvirus_4_43</name>
</gene>
<feature type="transmembrane region" description="Helical" evidence="1">
    <location>
        <begin position="143"/>
        <end position="159"/>
    </location>
</feature>
<proteinExistence type="predicted"/>
<protein>
    <recommendedName>
        <fullName evidence="3">TLC domain-containing protein</fullName>
    </recommendedName>
</protein>
<accession>A0A1V0SKT2</accession>
<dbReference type="EMBL" id="KY684111">
    <property type="protein sequence ID" value="ARF12228.1"/>
    <property type="molecule type" value="Genomic_DNA"/>
</dbReference>
<keyword evidence="1" id="KW-0812">Transmembrane</keyword>
<keyword evidence="1" id="KW-1133">Transmembrane helix</keyword>
<reference evidence="2" key="1">
    <citation type="journal article" date="2017" name="Science">
        <title>Giant viruses with an expanded complement of translation system components.</title>
        <authorList>
            <person name="Schulz F."/>
            <person name="Yutin N."/>
            <person name="Ivanova N.N."/>
            <person name="Ortega D.R."/>
            <person name="Lee T.K."/>
            <person name="Vierheilig J."/>
            <person name="Daims H."/>
            <person name="Horn M."/>
            <person name="Wagner M."/>
            <person name="Jensen G.J."/>
            <person name="Kyrpides N.C."/>
            <person name="Koonin E.V."/>
            <person name="Woyke T."/>
        </authorList>
    </citation>
    <scope>NUCLEOTIDE SEQUENCE</scope>
    <source>
        <strain evidence="2">KNV1</strain>
    </source>
</reference>
<sequence length="215" mass="25373">MLYFIFGLIIWAYYGTKIYNLTNKNFHITSIINSTTHASIIVLSYLIGIPGTIVYYISITYYILDTCYELIDLIPDKTNKPIQIRLYNLGIFIHHAIIIYSIKYIANEVTEKTIFYAFYLAELSNFPLYAVQYFKKTKYQNQIIINMFVIIEIISYLYLRLYLCGYHAYLLLFEQNIPYAVTITAWSMLIISAVWTWKLIMQVYNHKSKQSISNS</sequence>
<evidence type="ECO:0008006" key="3">
    <source>
        <dbReference type="Google" id="ProtNLM"/>
    </source>
</evidence>